<keyword evidence="7" id="KW-0234">DNA repair</keyword>
<name>A0AAW0M9E9_QUESU</name>
<dbReference type="GO" id="GO:0005634">
    <property type="term" value="C:nucleus"/>
    <property type="evidence" value="ECO:0007669"/>
    <property type="project" value="TreeGrafter"/>
</dbReference>
<keyword evidence="6" id="KW-0233">DNA recombination</keyword>
<evidence type="ECO:0000259" key="9">
    <source>
        <dbReference type="Pfam" id="PF04675"/>
    </source>
</evidence>
<sequence>MDILCNVLRTFMDTTADDVLQIVYLLANRIALAHEGLELGIGEALIINLLAEAYGRTKVGLRKLYNQLGDWGLVAKACRSSLSMMSKPNALTVTKDFNIFHLIAKANLRIGLAEQTLLATLGQAAVYAHSTPPPNIQSPLEEIVKQAYFVFPVLLSGGVWNLQKTCNFTLGVPVGPMLAKPTEAVLEIVCKFQDTEFTCEYKYDGERAQIHYMDNGSVEIYSLNAEQNTGKYPDIVFEVKR</sequence>
<reference evidence="10" key="1">
    <citation type="submission" date="2017-12" db="EMBL/GenBank/DDBJ databases">
        <authorList>
            <person name="Barbosa P."/>
            <person name="Usie A."/>
            <person name="Ramos A.M."/>
        </authorList>
    </citation>
    <scope>NUCLEOTIDE SEQUENCE</scope>
    <source>
        <strain evidence="10">HL8</strain>
        <tissue evidence="10">Leaves</tissue>
    </source>
</reference>
<evidence type="ECO:0000256" key="3">
    <source>
        <dbReference type="ARBA" id="ARBA00022741"/>
    </source>
</evidence>
<dbReference type="Gene3D" id="1.10.3260.10">
    <property type="entry name" value="DNA ligase, ATP-dependent, N-terminal domain"/>
    <property type="match status" value="2"/>
</dbReference>
<dbReference type="PANTHER" id="PTHR45674:SF4">
    <property type="entry name" value="DNA LIGASE 1"/>
    <property type="match status" value="1"/>
</dbReference>
<dbReference type="InterPro" id="IPR016059">
    <property type="entry name" value="DNA_ligase_ATP-dep_CS"/>
</dbReference>
<proteinExistence type="inferred from homology"/>
<dbReference type="GO" id="GO:0006273">
    <property type="term" value="P:lagging strand elongation"/>
    <property type="evidence" value="ECO:0007669"/>
    <property type="project" value="TreeGrafter"/>
</dbReference>
<dbReference type="Pfam" id="PF01068">
    <property type="entry name" value="DNA_ligase_A_M"/>
    <property type="match status" value="1"/>
</dbReference>
<dbReference type="PANTHER" id="PTHR45674">
    <property type="entry name" value="DNA LIGASE 1/3 FAMILY MEMBER"/>
    <property type="match status" value="1"/>
</dbReference>
<dbReference type="AlphaFoldDB" id="A0AAW0M9E9"/>
<dbReference type="InterPro" id="IPR050191">
    <property type="entry name" value="ATP-dep_DNA_ligase"/>
</dbReference>
<keyword evidence="2 10" id="KW-0436">Ligase</keyword>
<evidence type="ECO:0000256" key="7">
    <source>
        <dbReference type="ARBA" id="ARBA00023204"/>
    </source>
</evidence>
<evidence type="ECO:0000256" key="6">
    <source>
        <dbReference type="ARBA" id="ARBA00023172"/>
    </source>
</evidence>
<evidence type="ECO:0000256" key="1">
    <source>
        <dbReference type="ARBA" id="ARBA00007572"/>
    </source>
</evidence>
<keyword evidence="5" id="KW-0067">ATP-binding</keyword>
<dbReference type="PROSITE" id="PS00697">
    <property type="entry name" value="DNA_LIGASE_A1"/>
    <property type="match status" value="1"/>
</dbReference>
<keyword evidence="4" id="KW-0227">DNA damage</keyword>
<feature type="domain" description="ATP-dependent DNA ligase family profile" evidence="8">
    <location>
        <begin position="176"/>
        <end position="240"/>
    </location>
</feature>
<dbReference type="Pfam" id="PF04675">
    <property type="entry name" value="DNA_ligase_A_N"/>
    <property type="match status" value="1"/>
</dbReference>
<dbReference type="InterPro" id="IPR036599">
    <property type="entry name" value="DNA_ligase_N_sf"/>
</dbReference>
<dbReference type="GO" id="GO:0006310">
    <property type="term" value="P:DNA recombination"/>
    <property type="evidence" value="ECO:0007669"/>
    <property type="project" value="UniProtKB-KW"/>
</dbReference>
<dbReference type="GO" id="GO:0003677">
    <property type="term" value="F:DNA binding"/>
    <property type="evidence" value="ECO:0007669"/>
    <property type="project" value="InterPro"/>
</dbReference>
<dbReference type="Gene3D" id="3.30.470.30">
    <property type="entry name" value="DNA ligase/mRNA capping enzyme"/>
    <property type="match status" value="1"/>
</dbReference>
<comment type="caution">
    <text evidence="10">The sequence shown here is derived from an EMBL/GenBank/DDBJ whole genome shotgun (WGS) entry which is preliminary data.</text>
</comment>
<protein>
    <submittedName>
        <fullName evidence="10">Dna ligase 1</fullName>
    </submittedName>
</protein>
<reference evidence="10" key="3">
    <citation type="submission" date="2023-07" db="EMBL/GenBank/DDBJ databases">
        <title>An improved reference 1 genome and first organelle genomes of Quercus suber.</title>
        <authorList>
            <consortium name="Genosuber Consortium"/>
            <person name="Usie A."/>
            <person name="Serra O."/>
            <person name="Barros P."/>
        </authorList>
    </citation>
    <scope>NUCLEOTIDE SEQUENCE</scope>
    <source>
        <strain evidence="10">HL8</strain>
        <tissue evidence="10">Leaves</tissue>
    </source>
</reference>
<organism evidence="10">
    <name type="scientific">Quercus suber</name>
    <name type="common">Cork oak</name>
    <dbReference type="NCBI Taxonomy" id="58331"/>
    <lineage>
        <taxon>Eukaryota</taxon>
        <taxon>Viridiplantae</taxon>
        <taxon>Streptophyta</taxon>
        <taxon>Embryophyta</taxon>
        <taxon>Tracheophyta</taxon>
        <taxon>Spermatophyta</taxon>
        <taxon>Magnoliopsida</taxon>
        <taxon>eudicotyledons</taxon>
        <taxon>Gunneridae</taxon>
        <taxon>Pentapetalae</taxon>
        <taxon>rosids</taxon>
        <taxon>fabids</taxon>
        <taxon>Fagales</taxon>
        <taxon>Fagaceae</taxon>
        <taxon>Quercus</taxon>
    </lineage>
</organism>
<reference evidence="10" key="2">
    <citation type="journal article" date="2018" name="Sci. Data">
        <title>The draft genome sequence of cork oak.</title>
        <authorList>
            <person name="Ramos A.M."/>
            <person name="Usie A."/>
            <person name="Barbosa P."/>
            <person name="Barros P.M."/>
            <person name="Capote T."/>
            <person name="Chaves I."/>
            <person name="Simoes F."/>
            <person name="Abreu I."/>
            <person name="Carrasquinho I."/>
            <person name="Faro C."/>
            <person name="Guimaraes J.B."/>
            <person name="Mendonca D."/>
            <person name="Nobrega F."/>
            <person name="Rodrigues L."/>
            <person name="Saibo N.J.M."/>
            <person name="Varela M.C."/>
            <person name="Egas C."/>
            <person name="Matos J."/>
            <person name="Miguel C.M."/>
            <person name="Oliveira M.M."/>
            <person name="Ricardo C.P."/>
            <person name="Goncalves S."/>
        </authorList>
    </citation>
    <scope>NUCLEOTIDE SEQUENCE [LARGE SCALE GENOMIC DNA]</scope>
    <source>
        <strain evidence="10">HL8</strain>
    </source>
</reference>
<dbReference type="GO" id="GO:0005739">
    <property type="term" value="C:mitochondrion"/>
    <property type="evidence" value="ECO:0007669"/>
    <property type="project" value="TreeGrafter"/>
</dbReference>
<dbReference type="GO" id="GO:0005524">
    <property type="term" value="F:ATP binding"/>
    <property type="evidence" value="ECO:0007669"/>
    <property type="project" value="UniProtKB-KW"/>
</dbReference>
<dbReference type="SUPFAM" id="SSF56091">
    <property type="entry name" value="DNA ligase/mRNA capping enzyme, catalytic domain"/>
    <property type="match status" value="1"/>
</dbReference>
<evidence type="ECO:0000259" key="8">
    <source>
        <dbReference type="Pfam" id="PF01068"/>
    </source>
</evidence>
<feature type="domain" description="DNA ligase ATP-dependent N-terminal" evidence="9">
    <location>
        <begin position="2"/>
        <end position="106"/>
    </location>
</feature>
<dbReference type="InterPro" id="IPR012310">
    <property type="entry name" value="DNA_ligase_ATP-dep_cent"/>
</dbReference>
<accession>A0AAW0M9E9</accession>
<gene>
    <name evidence="10" type="primary">LIG1_3</name>
    <name evidence="10" type="ORF">CFP56_039779</name>
</gene>
<evidence type="ECO:0000256" key="5">
    <source>
        <dbReference type="ARBA" id="ARBA00022840"/>
    </source>
</evidence>
<evidence type="ECO:0000313" key="10">
    <source>
        <dbReference type="EMBL" id="KAK7860305.1"/>
    </source>
</evidence>
<comment type="similarity">
    <text evidence="1">Belongs to the ATP-dependent DNA ligase family.</text>
</comment>
<dbReference type="SUPFAM" id="SSF117018">
    <property type="entry name" value="ATP-dependent DNA ligase DNA-binding domain"/>
    <property type="match status" value="1"/>
</dbReference>
<dbReference type="GO" id="GO:0003910">
    <property type="term" value="F:DNA ligase (ATP) activity"/>
    <property type="evidence" value="ECO:0007669"/>
    <property type="project" value="InterPro"/>
</dbReference>
<dbReference type="EMBL" id="PKMF04000007">
    <property type="protein sequence ID" value="KAK7860305.1"/>
    <property type="molecule type" value="Genomic_DNA"/>
</dbReference>
<dbReference type="GO" id="GO:0006281">
    <property type="term" value="P:DNA repair"/>
    <property type="evidence" value="ECO:0007669"/>
    <property type="project" value="UniProtKB-KW"/>
</dbReference>
<dbReference type="InterPro" id="IPR012308">
    <property type="entry name" value="DNA_ligase_ATP-dep_N"/>
</dbReference>
<evidence type="ECO:0000256" key="2">
    <source>
        <dbReference type="ARBA" id="ARBA00022598"/>
    </source>
</evidence>
<evidence type="ECO:0000256" key="4">
    <source>
        <dbReference type="ARBA" id="ARBA00022763"/>
    </source>
</evidence>
<keyword evidence="3" id="KW-0547">Nucleotide-binding</keyword>